<dbReference type="InterPro" id="IPR018957">
    <property type="entry name" value="Znf_C3HC4_RING-type"/>
</dbReference>
<comment type="domain">
    <text evidence="11">The RING-type zinc finger domain is responsible for E3 ligase activity.</text>
</comment>
<evidence type="ECO:0000313" key="15">
    <source>
        <dbReference type="Proteomes" id="UP000823749"/>
    </source>
</evidence>
<evidence type="ECO:0000256" key="10">
    <source>
        <dbReference type="PROSITE-ProRule" id="PRU00175"/>
    </source>
</evidence>
<dbReference type="InterPro" id="IPR017907">
    <property type="entry name" value="Znf_RING_CS"/>
</dbReference>
<dbReference type="InterPro" id="IPR045103">
    <property type="entry name" value="RNF5/RNF185-like"/>
</dbReference>
<evidence type="ECO:0000256" key="6">
    <source>
        <dbReference type="ARBA" id="ARBA00022771"/>
    </source>
</evidence>
<keyword evidence="4 11" id="KW-0808">Transferase</keyword>
<dbReference type="PROSITE" id="PS50089">
    <property type="entry name" value="ZF_RING_2"/>
    <property type="match status" value="1"/>
</dbReference>
<dbReference type="SUPFAM" id="SSF57850">
    <property type="entry name" value="RING/U-box"/>
    <property type="match status" value="1"/>
</dbReference>
<feature type="domain" description="RING-type" evidence="13">
    <location>
        <begin position="79"/>
        <end position="120"/>
    </location>
</feature>
<evidence type="ECO:0000256" key="12">
    <source>
        <dbReference type="SAM" id="MobiDB-lite"/>
    </source>
</evidence>
<dbReference type="EMBL" id="JACTNZ010000011">
    <property type="protein sequence ID" value="KAG5526580.1"/>
    <property type="molecule type" value="Genomic_DNA"/>
</dbReference>
<dbReference type="PANTHER" id="PTHR12313">
    <property type="entry name" value="E3 UBIQUITIN-PROTEIN LIGASE RNF5-RELATED"/>
    <property type="match status" value="1"/>
</dbReference>
<protein>
    <recommendedName>
        <fullName evidence="11">E3 ubiquitin-protein ligase RMA</fullName>
        <ecNumber evidence="11">2.3.2.27</ecNumber>
    </recommendedName>
    <alternativeName>
        <fullName evidence="11">Protein RING membrane-anchor</fullName>
    </alternativeName>
    <alternativeName>
        <fullName evidence="11">RING-type E3 ubiquitin transferase RMA</fullName>
    </alternativeName>
</protein>
<dbReference type="CDD" id="cd16745">
    <property type="entry name" value="RING-HC_AtRMA-like"/>
    <property type="match status" value="1"/>
</dbReference>
<feature type="region of interest" description="Disordered" evidence="12">
    <location>
        <begin position="143"/>
        <end position="167"/>
    </location>
</feature>
<evidence type="ECO:0000256" key="1">
    <source>
        <dbReference type="ARBA" id="ARBA00000900"/>
    </source>
</evidence>
<dbReference type="AlphaFoldDB" id="A0AAV6IFH0"/>
<evidence type="ECO:0000313" key="14">
    <source>
        <dbReference type="EMBL" id="KAG5526580.1"/>
    </source>
</evidence>
<dbReference type="InterPro" id="IPR001841">
    <property type="entry name" value="Znf_RING"/>
</dbReference>
<evidence type="ECO:0000256" key="4">
    <source>
        <dbReference type="ARBA" id="ARBA00022679"/>
    </source>
</evidence>
<name>A0AAV6IFH0_9ERIC</name>
<keyword evidence="6 10" id="KW-0863">Zinc-finger</keyword>
<keyword evidence="5 11" id="KW-0479">Metal-binding</keyword>
<dbReference type="SMART" id="SM00184">
    <property type="entry name" value="RING"/>
    <property type="match status" value="1"/>
</dbReference>
<evidence type="ECO:0000256" key="2">
    <source>
        <dbReference type="ARBA" id="ARBA00004308"/>
    </source>
</evidence>
<dbReference type="Proteomes" id="UP000823749">
    <property type="component" value="Chromosome 11"/>
</dbReference>
<comment type="catalytic activity">
    <reaction evidence="1 11">
        <text>S-ubiquitinyl-[E2 ubiquitin-conjugating enzyme]-L-cysteine + [acceptor protein]-L-lysine = [E2 ubiquitin-conjugating enzyme]-L-cysteine + N(6)-ubiquitinyl-[acceptor protein]-L-lysine.</text>
        <dbReference type="EC" id="2.3.2.27"/>
    </reaction>
</comment>
<keyword evidence="9 11" id="KW-0472">Membrane</keyword>
<evidence type="ECO:0000256" key="5">
    <source>
        <dbReference type="ARBA" id="ARBA00022723"/>
    </source>
</evidence>
<keyword evidence="15" id="KW-1185">Reference proteome</keyword>
<dbReference type="GO" id="GO:0005789">
    <property type="term" value="C:endoplasmic reticulum membrane"/>
    <property type="evidence" value="ECO:0007669"/>
    <property type="project" value="UniProtKB-SubCell"/>
</dbReference>
<comment type="function">
    <text evidence="11">E3 ubiquitin-protein ligase.</text>
</comment>
<accession>A0AAV6IFH0</accession>
<sequence>MMDLIKRQSNESLILSGSCDVLLFSSFPKLSPKNSRTNSAAQHSQVFQFLGLDMDSGFGQSTAPSCSGNTSNDIGDFECNICFELAEDPVVTLCGHLYCWPCLYQWLHMHSCSQECPVCKALIQEEKLVPIYGRGKISLDPRRGSIPRVGIPHRPAGQRPETAPSPPPYANYFRQIGDGHMGGFMPMGAARGGNFTQSAAFGGLVPFLNLQMHGFNYANAYGATAGNPYWFPGSFHGGHAHGFHHHSNNQGQPRDSFMKMWFLFVGIAVIFYLILS</sequence>
<dbReference type="GO" id="GO:0061630">
    <property type="term" value="F:ubiquitin protein ligase activity"/>
    <property type="evidence" value="ECO:0007669"/>
    <property type="project" value="UniProtKB-UniRule"/>
</dbReference>
<feature type="transmembrane region" description="Helical" evidence="11">
    <location>
        <begin position="257"/>
        <end position="275"/>
    </location>
</feature>
<gene>
    <name evidence="14" type="ORF">RHGRI_032754</name>
</gene>
<dbReference type="Pfam" id="PF00097">
    <property type="entry name" value="zf-C3HC4"/>
    <property type="match status" value="1"/>
</dbReference>
<organism evidence="14 15">
    <name type="scientific">Rhododendron griersonianum</name>
    <dbReference type="NCBI Taxonomy" id="479676"/>
    <lineage>
        <taxon>Eukaryota</taxon>
        <taxon>Viridiplantae</taxon>
        <taxon>Streptophyta</taxon>
        <taxon>Embryophyta</taxon>
        <taxon>Tracheophyta</taxon>
        <taxon>Spermatophyta</taxon>
        <taxon>Magnoliopsida</taxon>
        <taxon>eudicotyledons</taxon>
        <taxon>Gunneridae</taxon>
        <taxon>Pentapetalae</taxon>
        <taxon>asterids</taxon>
        <taxon>Ericales</taxon>
        <taxon>Ericaceae</taxon>
        <taxon>Ericoideae</taxon>
        <taxon>Rhodoreae</taxon>
        <taxon>Rhododendron</taxon>
    </lineage>
</organism>
<dbReference type="EC" id="2.3.2.27" evidence="11"/>
<evidence type="ECO:0000259" key="13">
    <source>
        <dbReference type="PROSITE" id="PS50089"/>
    </source>
</evidence>
<dbReference type="Gene3D" id="3.30.40.10">
    <property type="entry name" value="Zinc/RING finger domain, C3HC4 (zinc finger)"/>
    <property type="match status" value="1"/>
</dbReference>
<proteinExistence type="predicted"/>
<evidence type="ECO:0000256" key="9">
    <source>
        <dbReference type="ARBA" id="ARBA00023136"/>
    </source>
</evidence>
<keyword evidence="8 11" id="KW-0862">Zinc</keyword>
<dbReference type="PROSITE" id="PS00518">
    <property type="entry name" value="ZF_RING_1"/>
    <property type="match status" value="1"/>
</dbReference>
<keyword evidence="11" id="KW-1133">Transmembrane helix</keyword>
<dbReference type="InterPro" id="IPR013083">
    <property type="entry name" value="Znf_RING/FYVE/PHD"/>
</dbReference>
<keyword evidence="7 11" id="KW-0833">Ubl conjugation pathway</keyword>
<keyword evidence="11" id="KW-0256">Endoplasmic reticulum</keyword>
<evidence type="ECO:0000256" key="8">
    <source>
        <dbReference type="ARBA" id="ARBA00022833"/>
    </source>
</evidence>
<reference evidence="14" key="1">
    <citation type="submission" date="2020-08" db="EMBL/GenBank/DDBJ databases">
        <title>Plant Genome Project.</title>
        <authorList>
            <person name="Zhang R.-G."/>
        </authorList>
    </citation>
    <scope>NUCLEOTIDE SEQUENCE</scope>
    <source>
        <strain evidence="14">WSP0</strain>
        <tissue evidence="14">Leaf</tissue>
    </source>
</reference>
<evidence type="ECO:0000256" key="11">
    <source>
        <dbReference type="RuleBase" id="RU369090"/>
    </source>
</evidence>
<dbReference type="GO" id="GO:0006511">
    <property type="term" value="P:ubiquitin-dependent protein catabolic process"/>
    <property type="evidence" value="ECO:0007669"/>
    <property type="project" value="UniProtKB-UniRule"/>
</dbReference>
<comment type="subcellular location">
    <subcellularLocation>
        <location evidence="2">Endomembrane system</location>
    </subcellularLocation>
    <subcellularLocation>
        <location evidence="11">Endoplasmic reticulum membrane</location>
        <topology evidence="11">Single-pass type IV membrane protein</topology>
    </subcellularLocation>
</comment>
<evidence type="ECO:0000256" key="3">
    <source>
        <dbReference type="ARBA" id="ARBA00004906"/>
    </source>
</evidence>
<dbReference type="GO" id="GO:0008270">
    <property type="term" value="F:zinc ion binding"/>
    <property type="evidence" value="ECO:0007669"/>
    <property type="project" value="UniProtKB-KW"/>
</dbReference>
<keyword evidence="11" id="KW-0812">Transmembrane</keyword>
<comment type="caution">
    <text evidence="14">The sequence shown here is derived from an EMBL/GenBank/DDBJ whole genome shotgun (WGS) entry which is preliminary data.</text>
</comment>
<evidence type="ECO:0000256" key="7">
    <source>
        <dbReference type="ARBA" id="ARBA00022786"/>
    </source>
</evidence>
<comment type="pathway">
    <text evidence="3 11">Protein modification; protein ubiquitination.</text>
</comment>